<evidence type="ECO:0000259" key="1">
    <source>
        <dbReference type="Pfam" id="PF05305"/>
    </source>
</evidence>
<dbReference type="Pfam" id="PF05305">
    <property type="entry name" value="DUF732"/>
    <property type="match status" value="1"/>
</dbReference>
<feature type="domain" description="DUF732" evidence="1">
    <location>
        <begin position="81"/>
        <end position="147"/>
    </location>
</feature>
<gene>
    <name evidence="2" type="ORF">Q7514_15560</name>
</gene>
<name>A0ABU7LBM1_9NOCA</name>
<dbReference type="EMBL" id="JAUTXY010000006">
    <property type="protein sequence ID" value="MEE2058937.1"/>
    <property type="molecule type" value="Genomic_DNA"/>
</dbReference>
<reference evidence="2 3" key="1">
    <citation type="submission" date="2023-07" db="EMBL/GenBank/DDBJ databases">
        <authorList>
            <person name="Girao M."/>
            <person name="Carvalho M.F."/>
        </authorList>
    </citation>
    <scope>NUCLEOTIDE SEQUENCE [LARGE SCALE GENOMIC DNA]</scope>
    <source>
        <strain evidence="2 3">YIM65754</strain>
    </source>
</reference>
<proteinExistence type="predicted"/>
<sequence length="164" mass="16802">MTPTKFTIARYYLKDLTRMNKRRATVVVSSLFAGALVAAACTATGSEVEGTALAASAPASAPASPVAATHTPPTATAADKDALFIAVLDERRFPYGGAEDLALEVGYAACDALDSGVSMVQLAAVTLEKYSPEDGGTFLGAAVGALCDEHIPKVEAFQAQFGGN</sequence>
<organism evidence="2 3">
    <name type="scientific">Rhodococcus artemisiae</name>
    <dbReference type="NCBI Taxonomy" id="714159"/>
    <lineage>
        <taxon>Bacteria</taxon>
        <taxon>Bacillati</taxon>
        <taxon>Actinomycetota</taxon>
        <taxon>Actinomycetes</taxon>
        <taxon>Mycobacteriales</taxon>
        <taxon>Nocardiaceae</taxon>
        <taxon>Rhodococcus</taxon>
    </lineage>
</organism>
<dbReference type="InterPro" id="IPR007969">
    <property type="entry name" value="DUF732"/>
</dbReference>
<protein>
    <submittedName>
        <fullName evidence="2">DUF732 domain-containing protein</fullName>
    </submittedName>
</protein>
<evidence type="ECO:0000313" key="2">
    <source>
        <dbReference type="EMBL" id="MEE2058937.1"/>
    </source>
</evidence>
<evidence type="ECO:0000313" key="3">
    <source>
        <dbReference type="Proteomes" id="UP001336020"/>
    </source>
</evidence>
<keyword evidence="3" id="KW-1185">Reference proteome</keyword>
<comment type="caution">
    <text evidence="2">The sequence shown here is derived from an EMBL/GenBank/DDBJ whole genome shotgun (WGS) entry which is preliminary data.</text>
</comment>
<accession>A0ABU7LBM1</accession>
<dbReference type="RefSeq" id="WP_330134165.1">
    <property type="nucleotide sequence ID" value="NZ_JAUTXY010000006.1"/>
</dbReference>
<dbReference type="Proteomes" id="UP001336020">
    <property type="component" value="Unassembled WGS sequence"/>
</dbReference>